<proteinExistence type="predicted"/>
<comment type="caution">
    <text evidence="3">The sequence shown here is derived from an EMBL/GenBank/DDBJ whole genome shotgun (WGS) entry which is preliminary data.</text>
</comment>
<dbReference type="AlphaFoldDB" id="A0A941F046"/>
<evidence type="ECO:0000256" key="1">
    <source>
        <dbReference type="ARBA" id="ARBA00011643"/>
    </source>
</evidence>
<name>A0A941F046_9BACT</name>
<organism evidence="3 4">
    <name type="scientific">Carboxylicivirga sediminis</name>
    <dbReference type="NCBI Taxonomy" id="2006564"/>
    <lineage>
        <taxon>Bacteria</taxon>
        <taxon>Pseudomonadati</taxon>
        <taxon>Bacteroidota</taxon>
        <taxon>Bacteroidia</taxon>
        <taxon>Marinilabiliales</taxon>
        <taxon>Marinilabiliaceae</taxon>
        <taxon>Carboxylicivirga</taxon>
    </lineage>
</organism>
<dbReference type="EMBL" id="JAGTAR010000001">
    <property type="protein sequence ID" value="MBR8534144.1"/>
    <property type="molecule type" value="Genomic_DNA"/>
</dbReference>
<accession>A0A941F046</accession>
<evidence type="ECO:0000313" key="4">
    <source>
        <dbReference type="Proteomes" id="UP000679220"/>
    </source>
</evidence>
<dbReference type="InterPro" id="IPR010766">
    <property type="entry name" value="DRTGG"/>
</dbReference>
<dbReference type="Proteomes" id="UP000679220">
    <property type="component" value="Unassembled WGS sequence"/>
</dbReference>
<comment type="subunit">
    <text evidence="1">Homohexamer.</text>
</comment>
<gene>
    <name evidence="3" type="ORF">KDU71_01100</name>
</gene>
<dbReference type="InterPro" id="IPR028979">
    <property type="entry name" value="Ser_kin/Pase_Hpr-like_N_sf"/>
</dbReference>
<protein>
    <recommendedName>
        <fullName evidence="2">DRTGG domain-containing protein</fullName>
    </recommendedName>
</protein>
<dbReference type="Pfam" id="PF07085">
    <property type="entry name" value="DRTGG"/>
    <property type="match status" value="1"/>
</dbReference>
<sequence>MKIRKIAELLEAQVVCGVDLIENEVRYAFASDLMSDVLTLESEHLVLITGLTNMQTVRTAEMADINCIVFVRGKKVTPEMIDVASENNTVLIECKYSMFRTIGMLHDAGVSPVY</sequence>
<reference evidence="3" key="2">
    <citation type="submission" date="2021-04" db="EMBL/GenBank/DDBJ databases">
        <authorList>
            <person name="Zhang T."/>
            <person name="Zhang Y."/>
            <person name="Lu D."/>
            <person name="Zuo D."/>
            <person name="Du Z."/>
        </authorList>
    </citation>
    <scope>NUCLEOTIDE SEQUENCE</scope>
    <source>
        <strain evidence="3">JR1</strain>
    </source>
</reference>
<evidence type="ECO:0000259" key="2">
    <source>
        <dbReference type="Pfam" id="PF07085"/>
    </source>
</evidence>
<feature type="domain" description="DRTGG" evidence="2">
    <location>
        <begin position="6"/>
        <end position="107"/>
    </location>
</feature>
<dbReference type="Gene3D" id="3.40.1390.20">
    <property type="entry name" value="HprK N-terminal domain-like"/>
    <property type="match status" value="1"/>
</dbReference>
<dbReference type="SUPFAM" id="SSF75138">
    <property type="entry name" value="HprK N-terminal domain-like"/>
    <property type="match status" value="1"/>
</dbReference>
<keyword evidence="4" id="KW-1185">Reference proteome</keyword>
<evidence type="ECO:0000313" key="3">
    <source>
        <dbReference type="EMBL" id="MBR8534144.1"/>
    </source>
</evidence>
<reference evidence="3" key="1">
    <citation type="journal article" date="2018" name="Int. J. Syst. Evol. Microbiol.">
        <title>Carboxylicivirga sediminis sp. nov., isolated from coastal sediment.</title>
        <authorList>
            <person name="Wang F.Q."/>
            <person name="Ren L.H."/>
            <person name="Zou R.J."/>
            <person name="Sun Y.Z."/>
            <person name="Liu X.J."/>
            <person name="Jiang F."/>
            <person name="Liu L.J."/>
        </authorList>
    </citation>
    <scope>NUCLEOTIDE SEQUENCE</scope>
    <source>
        <strain evidence="3">JR1</strain>
    </source>
</reference>